<name>A0A6S6VFZ1_9PLEO</name>
<dbReference type="InterPro" id="IPR021109">
    <property type="entry name" value="Peptidase_aspartic_dom_sf"/>
</dbReference>
<gene>
    <name evidence="7" type="ORF">PTTW11_01917</name>
</gene>
<reference evidence="7" key="1">
    <citation type="submission" date="2021-02" db="EMBL/GenBank/DDBJ databases">
        <authorList>
            <person name="Syme A R."/>
            <person name="Syme A R."/>
            <person name="Moolhuijzen P."/>
        </authorList>
    </citation>
    <scope>NUCLEOTIDE SEQUENCE</scope>
    <source>
        <strain evidence="7">W1-1</strain>
    </source>
</reference>
<dbReference type="Proteomes" id="UP000472372">
    <property type="component" value="Chromosome 2"/>
</dbReference>
<dbReference type="InterPro" id="IPR001969">
    <property type="entry name" value="Aspartic_peptidase_AS"/>
</dbReference>
<dbReference type="CDD" id="cd06097">
    <property type="entry name" value="Aspergillopepsin_like"/>
    <property type="match status" value="1"/>
</dbReference>
<dbReference type="PANTHER" id="PTHR47966:SF2">
    <property type="entry name" value="ASPERGILLOPEPSIN-1-RELATED"/>
    <property type="match status" value="1"/>
</dbReference>
<feature type="active site" evidence="5">
    <location>
        <position position="115"/>
    </location>
</feature>
<dbReference type="PANTHER" id="PTHR47966">
    <property type="entry name" value="BETA-SITE APP-CLEAVING ENZYME, ISOFORM A-RELATED"/>
    <property type="match status" value="1"/>
</dbReference>
<dbReference type="InterPro" id="IPR034163">
    <property type="entry name" value="Aspergillopepsin-like_cat_dom"/>
</dbReference>
<dbReference type="AlphaFoldDB" id="A0A6S6VFZ1"/>
<evidence type="ECO:0000256" key="2">
    <source>
        <dbReference type="ARBA" id="ARBA00022670"/>
    </source>
</evidence>
<evidence type="ECO:0000256" key="3">
    <source>
        <dbReference type="ARBA" id="ARBA00022750"/>
    </source>
</evidence>
<dbReference type="SUPFAM" id="SSF50630">
    <property type="entry name" value="Acid proteases"/>
    <property type="match status" value="1"/>
</dbReference>
<evidence type="ECO:0000256" key="4">
    <source>
        <dbReference type="ARBA" id="ARBA00022801"/>
    </source>
</evidence>
<dbReference type="Pfam" id="PF00026">
    <property type="entry name" value="Asp"/>
    <property type="match status" value="1"/>
</dbReference>
<comment type="similarity">
    <text evidence="1 6">Belongs to the peptidase A1 family.</text>
</comment>
<keyword evidence="3 6" id="KW-0064">Aspartyl protease</keyword>
<dbReference type="PROSITE" id="PS51767">
    <property type="entry name" value="PEPTIDASE_A1"/>
    <property type="match status" value="1"/>
</dbReference>
<evidence type="ECO:0000256" key="5">
    <source>
        <dbReference type="PIRSR" id="PIRSR601461-1"/>
    </source>
</evidence>
<dbReference type="EMBL" id="HG992978">
    <property type="protein sequence ID" value="CAE7009883.1"/>
    <property type="molecule type" value="Genomic_DNA"/>
</dbReference>
<proteinExistence type="inferred from homology"/>
<keyword evidence="4 6" id="KW-0378">Hydrolase</keyword>
<dbReference type="Gene3D" id="2.40.70.10">
    <property type="entry name" value="Acid Proteases"/>
    <property type="match status" value="2"/>
</dbReference>
<evidence type="ECO:0000313" key="8">
    <source>
        <dbReference type="Proteomes" id="UP000472372"/>
    </source>
</evidence>
<dbReference type="InterPro" id="IPR001461">
    <property type="entry name" value="Aspartic_peptidase_A1"/>
</dbReference>
<evidence type="ECO:0000313" key="7">
    <source>
        <dbReference type="EMBL" id="CAE7009883.1"/>
    </source>
</evidence>
<dbReference type="PROSITE" id="PS00141">
    <property type="entry name" value="ASP_PROTEASE"/>
    <property type="match status" value="2"/>
</dbReference>
<dbReference type="GO" id="GO:0006508">
    <property type="term" value="P:proteolysis"/>
    <property type="evidence" value="ECO:0007669"/>
    <property type="project" value="UniProtKB-KW"/>
</dbReference>
<evidence type="ECO:0000256" key="6">
    <source>
        <dbReference type="RuleBase" id="RU000454"/>
    </source>
</evidence>
<feature type="active site" evidence="5">
    <location>
        <position position="291"/>
    </location>
</feature>
<organism evidence="7 8">
    <name type="scientific">Pyrenophora teres f. teres</name>
    <dbReference type="NCBI Taxonomy" id="97479"/>
    <lineage>
        <taxon>Eukaryota</taxon>
        <taxon>Fungi</taxon>
        <taxon>Dikarya</taxon>
        <taxon>Ascomycota</taxon>
        <taxon>Pezizomycotina</taxon>
        <taxon>Dothideomycetes</taxon>
        <taxon>Pleosporomycetidae</taxon>
        <taxon>Pleosporales</taxon>
        <taxon>Pleosporineae</taxon>
        <taxon>Pleosporaceae</taxon>
        <taxon>Pyrenophora</taxon>
    </lineage>
</organism>
<sequence>MPSVAQITVVVLAFAGAVVSSPAELRKRSSFTVEQVSAKAVPQKSGAQKKVATFRRYGLPVDARLAAAAEKTQKKAMFEESAVSSGSVSAWQGALQSRFFSPITVGKDTVHVLFDTGSSDLWVGSTLQPPEQIYHHDIYHPDISKAKKGYTWSILYGDDGTADGDVYVDKVQAGPFVVPNQAVGAARNVTGFPLQQSELDGILGLGFRKLNSIQPVQQDTWFDNLKPSLAAPLFAVALRYDAPGSYDFGIIDASKYKGTLAYTEVNSNRGYWNVYVMDNSILNSDFVALVDTGTAIILLRPDYVEAYYAKIPGAYNDDESGGYVFPCSTKLPDVWFKIGGAKHTVAGGNLIDSRLYSDPTMCYGALQASYDSTHIVLGTPFIVGKYIVHEYKNGMPRMGIAPLANP</sequence>
<evidence type="ECO:0000256" key="1">
    <source>
        <dbReference type="ARBA" id="ARBA00007447"/>
    </source>
</evidence>
<protein>
    <submittedName>
        <fullName evidence="7">Acid protease</fullName>
    </submittedName>
</protein>
<dbReference type="PRINTS" id="PR00792">
    <property type="entry name" value="PEPSIN"/>
</dbReference>
<dbReference type="InterPro" id="IPR033121">
    <property type="entry name" value="PEPTIDASE_A1"/>
</dbReference>
<accession>A0A6S6VFZ1</accession>
<keyword evidence="2 6" id="KW-0645">Protease</keyword>
<dbReference type="GO" id="GO:0004190">
    <property type="term" value="F:aspartic-type endopeptidase activity"/>
    <property type="evidence" value="ECO:0007669"/>
    <property type="project" value="UniProtKB-KW"/>
</dbReference>